<proteinExistence type="predicted"/>
<organism evidence="2 3">
    <name type="scientific">Acanthaster planci</name>
    <name type="common">Crown-of-thorns starfish</name>
    <dbReference type="NCBI Taxonomy" id="133434"/>
    <lineage>
        <taxon>Eukaryota</taxon>
        <taxon>Metazoa</taxon>
        <taxon>Echinodermata</taxon>
        <taxon>Eleutherozoa</taxon>
        <taxon>Asterozoa</taxon>
        <taxon>Asteroidea</taxon>
        <taxon>Valvatacea</taxon>
        <taxon>Valvatida</taxon>
        <taxon>Acanthasteridae</taxon>
        <taxon>Acanthaster</taxon>
    </lineage>
</organism>
<evidence type="ECO:0000313" key="3">
    <source>
        <dbReference type="RefSeq" id="XP_022107831.1"/>
    </source>
</evidence>
<reference evidence="3" key="1">
    <citation type="submission" date="2025-08" db="UniProtKB">
        <authorList>
            <consortium name="RefSeq"/>
        </authorList>
    </citation>
    <scope>IDENTIFICATION</scope>
</reference>
<evidence type="ECO:0000259" key="1">
    <source>
        <dbReference type="PROSITE" id="PS50041"/>
    </source>
</evidence>
<accession>A0A8B7ZWC0</accession>
<dbReference type="GeneID" id="110988531"/>
<dbReference type="AlphaFoldDB" id="A0A8B7ZWC0"/>
<sequence>MHSLAPRTLTMQTFGIGRSPQPLTVMFLTAHFPLFLLGVGFTINCILSVNGETVCPDGWTAYVNNCYTVTSATFYSDEAAAKCSTIGGYLAVPRSQDENNFVLEHLVAANQPIWIGCIFDSEIESYKCNDGADEVEYRNWRADLDGWKCIYMLNGTWWEPAVEEDCRNGGTTMAALCKRAPLIPELGLVGSALRDVCCKTLQRWRLLIARLARHVLREAPAPSIKICVLACEEEPLCRSINFIQTPQSPIGGGTCQLNNATRFDAVGDLALAPCDAFCVYGEN</sequence>
<dbReference type="InterPro" id="IPR016186">
    <property type="entry name" value="C-type_lectin-like/link_sf"/>
</dbReference>
<dbReference type="Proteomes" id="UP000694845">
    <property type="component" value="Unplaced"/>
</dbReference>
<dbReference type="InterPro" id="IPR050111">
    <property type="entry name" value="C-type_lectin/snaclec_domain"/>
</dbReference>
<dbReference type="KEGG" id="aplc:110988531"/>
<dbReference type="PROSITE" id="PS50041">
    <property type="entry name" value="C_TYPE_LECTIN_2"/>
    <property type="match status" value="1"/>
</dbReference>
<dbReference type="OrthoDB" id="7357196at2759"/>
<dbReference type="CDD" id="cd00037">
    <property type="entry name" value="CLECT"/>
    <property type="match status" value="1"/>
</dbReference>
<evidence type="ECO:0000313" key="2">
    <source>
        <dbReference type="Proteomes" id="UP000694845"/>
    </source>
</evidence>
<dbReference type="InterPro" id="IPR016187">
    <property type="entry name" value="CTDL_fold"/>
</dbReference>
<dbReference type="Pfam" id="PF00059">
    <property type="entry name" value="Lectin_C"/>
    <property type="match status" value="1"/>
</dbReference>
<dbReference type="OMA" id="ADCEDEP"/>
<feature type="domain" description="C-type lectin" evidence="1">
    <location>
        <begin position="62"/>
        <end position="157"/>
    </location>
</feature>
<dbReference type="SMART" id="SM00034">
    <property type="entry name" value="CLECT"/>
    <property type="match status" value="1"/>
</dbReference>
<gene>
    <name evidence="3" type="primary">LOC110988531</name>
</gene>
<dbReference type="RefSeq" id="XP_022107831.1">
    <property type="nucleotide sequence ID" value="XM_022252139.1"/>
</dbReference>
<name>A0A8B7ZWC0_ACAPL</name>
<dbReference type="InterPro" id="IPR001304">
    <property type="entry name" value="C-type_lectin-like"/>
</dbReference>
<keyword evidence="2" id="KW-1185">Reference proteome</keyword>
<dbReference type="Gene3D" id="3.10.100.10">
    <property type="entry name" value="Mannose-Binding Protein A, subunit A"/>
    <property type="match status" value="1"/>
</dbReference>
<dbReference type="SUPFAM" id="SSF56436">
    <property type="entry name" value="C-type lectin-like"/>
    <property type="match status" value="1"/>
</dbReference>
<dbReference type="PANTHER" id="PTHR22803">
    <property type="entry name" value="MANNOSE, PHOSPHOLIPASE, LECTIN RECEPTOR RELATED"/>
    <property type="match status" value="1"/>
</dbReference>
<protein>
    <submittedName>
        <fullName evidence="3">Uncharacterized protein LOC110988531 isoform X1</fullName>
    </submittedName>
</protein>